<name>A0ABW0LFR6_9BACI</name>
<comment type="caution">
    <text evidence="11">The sequence shown here is derived from an EMBL/GenBank/DDBJ whole genome shotgun (WGS) entry which is preliminary data.</text>
</comment>
<evidence type="ECO:0000256" key="3">
    <source>
        <dbReference type="ARBA" id="ARBA00022578"/>
    </source>
</evidence>
<dbReference type="NCBIfam" id="NF040570">
    <property type="entry name" value="guided_TnpB"/>
    <property type="match status" value="1"/>
</dbReference>
<feature type="domain" description="Cas12f1-like TNB" evidence="9">
    <location>
        <begin position="307"/>
        <end position="376"/>
    </location>
</feature>
<dbReference type="Proteomes" id="UP001596147">
    <property type="component" value="Unassembled WGS sequence"/>
</dbReference>
<evidence type="ECO:0000256" key="7">
    <source>
        <dbReference type="ARBA" id="ARBA00023172"/>
    </source>
</evidence>
<dbReference type="NCBIfam" id="TIGR01766">
    <property type="entry name" value="IS200/IS605 family accessory protein TnpB-like domain"/>
    <property type="match status" value="1"/>
</dbReference>
<evidence type="ECO:0000259" key="8">
    <source>
        <dbReference type="Pfam" id="PF01385"/>
    </source>
</evidence>
<dbReference type="Pfam" id="PF12323">
    <property type="entry name" value="HTH_OrfB_IS605"/>
    <property type="match status" value="1"/>
</dbReference>
<keyword evidence="3" id="KW-0815">Transposition</keyword>
<accession>A0ABW0LFR6</accession>
<comment type="similarity">
    <text evidence="2">In the N-terminal section; belongs to the transposase 2 family.</text>
</comment>
<keyword evidence="5" id="KW-0862">Zinc</keyword>
<dbReference type="InterPro" id="IPR051399">
    <property type="entry name" value="RNA-guided_DNA_endo/Transpos"/>
</dbReference>
<comment type="similarity">
    <text evidence="1">In the C-terminal section; belongs to the transposase 35 family.</text>
</comment>
<gene>
    <name evidence="11" type="primary">tnpB</name>
    <name evidence="11" type="ORF">ACFPM4_07650</name>
</gene>
<keyword evidence="6" id="KW-0238">DNA-binding</keyword>
<keyword evidence="11" id="KW-0540">Nuclease</keyword>
<keyword evidence="4" id="KW-0479">Metal-binding</keyword>
<dbReference type="GO" id="GO:0004519">
    <property type="term" value="F:endonuclease activity"/>
    <property type="evidence" value="ECO:0007669"/>
    <property type="project" value="UniProtKB-KW"/>
</dbReference>
<dbReference type="NCBIfam" id="NF038281">
    <property type="entry name" value="IS200_TnpB"/>
    <property type="match status" value="1"/>
</dbReference>
<keyword evidence="11" id="KW-0255">Endonuclease</keyword>
<protein>
    <submittedName>
        <fullName evidence="11">IS200/IS605 family element RNA-guided endonuclease TnpB</fullName>
    </submittedName>
</protein>
<dbReference type="Pfam" id="PF01385">
    <property type="entry name" value="OrfB_IS605"/>
    <property type="match status" value="1"/>
</dbReference>
<proteinExistence type="inferred from homology"/>
<dbReference type="InterPro" id="IPR010095">
    <property type="entry name" value="Cas12f1-like_TNB"/>
</dbReference>
<dbReference type="PANTHER" id="PTHR30405">
    <property type="entry name" value="TRANSPOSASE"/>
    <property type="match status" value="1"/>
</dbReference>
<keyword evidence="7" id="KW-0233">DNA recombination</keyword>
<evidence type="ECO:0000256" key="6">
    <source>
        <dbReference type="ARBA" id="ARBA00023125"/>
    </source>
</evidence>
<evidence type="ECO:0000259" key="10">
    <source>
        <dbReference type="Pfam" id="PF12323"/>
    </source>
</evidence>
<dbReference type="InterPro" id="IPR053522">
    <property type="entry name" value="RNA-guided_endonuclease_TnpB"/>
</dbReference>
<evidence type="ECO:0000256" key="2">
    <source>
        <dbReference type="ARBA" id="ARBA00011044"/>
    </source>
</evidence>
<dbReference type="RefSeq" id="WP_382349729.1">
    <property type="nucleotide sequence ID" value="NZ_JBHSMC010000010.1"/>
</dbReference>
<evidence type="ECO:0000256" key="4">
    <source>
        <dbReference type="ARBA" id="ARBA00022723"/>
    </source>
</evidence>
<dbReference type="EMBL" id="JBHSMC010000010">
    <property type="protein sequence ID" value="MFC5464624.1"/>
    <property type="molecule type" value="Genomic_DNA"/>
</dbReference>
<feature type="domain" description="Transposase putative helix-turn-helix" evidence="10">
    <location>
        <begin position="1"/>
        <end position="40"/>
    </location>
</feature>
<dbReference type="InterPro" id="IPR001959">
    <property type="entry name" value="Transposase"/>
</dbReference>
<sequence>MLVKKAFKFRIYPNKEQTILIEKTFGCARFVYNYFVGKQIDKDSYWYVVNEMVQNGQLPGNNWKGEFFHKNKSMKDLPELKKHYPFLKEVDSIALQKSVEIVNDAYTRYYKKQNGEPRFKSKKNPIQSYTTKYTNGNIAIVKNKIKIPKLGYVRFAKSREVHGRIINATIRRNPSGKYFISILSETEVQAMKKTGSTIGIDVGLKDFATLSDGTIYPNPKFFRTLEEKLAKAQRILSRRNLGSSNWLKQRIKVARIHEKITNARKDMLDKISTQIVKNHDIIGMEDLSTKNMMKNKNLAKAISEVSWSKFRTMLEYKARWYGKEVVAVAKTFASSQLCSNCGHKHKDVKNLTLREWTCPKCMCHHRSRDINASINIRNEALRLTAGTAGIA</sequence>
<keyword evidence="12" id="KW-1185">Reference proteome</keyword>
<evidence type="ECO:0000259" key="9">
    <source>
        <dbReference type="Pfam" id="PF07282"/>
    </source>
</evidence>
<feature type="domain" description="Probable transposase IS891/IS1136/IS1341" evidence="8">
    <location>
        <begin position="185"/>
        <end position="295"/>
    </location>
</feature>
<keyword evidence="11" id="KW-0378">Hydrolase</keyword>
<evidence type="ECO:0000313" key="12">
    <source>
        <dbReference type="Proteomes" id="UP001596147"/>
    </source>
</evidence>
<reference evidence="12" key="1">
    <citation type="journal article" date="2019" name="Int. J. Syst. Evol. Microbiol.">
        <title>The Global Catalogue of Microorganisms (GCM) 10K type strain sequencing project: providing services to taxonomists for standard genome sequencing and annotation.</title>
        <authorList>
            <consortium name="The Broad Institute Genomics Platform"/>
            <consortium name="The Broad Institute Genome Sequencing Center for Infectious Disease"/>
            <person name="Wu L."/>
            <person name="Ma J."/>
        </authorList>
    </citation>
    <scope>NUCLEOTIDE SEQUENCE [LARGE SCALE GENOMIC DNA]</scope>
    <source>
        <strain evidence="12">CGMCC 1.12237</strain>
    </source>
</reference>
<evidence type="ECO:0000313" key="11">
    <source>
        <dbReference type="EMBL" id="MFC5464624.1"/>
    </source>
</evidence>
<evidence type="ECO:0000256" key="1">
    <source>
        <dbReference type="ARBA" id="ARBA00008761"/>
    </source>
</evidence>
<dbReference type="PANTHER" id="PTHR30405:SF25">
    <property type="entry name" value="RNA-GUIDED DNA ENDONUCLEASE INSQ-RELATED"/>
    <property type="match status" value="1"/>
</dbReference>
<organism evidence="11 12">
    <name type="scientific">Lederbergia graminis</name>
    <dbReference type="NCBI Taxonomy" id="735518"/>
    <lineage>
        <taxon>Bacteria</taxon>
        <taxon>Bacillati</taxon>
        <taxon>Bacillota</taxon>
        <taxon>Bacilli</taxon>
        <taxon>Bacillales</taxon>
        <taxon>Bacillaceae</taxon>
        <taxon>Lederbergia</taxon>
    </lineage>
</organism>
<evidence type="ECO:0000256" key="5">
    <source>
        <dbReference type="ARBA" id="ARBA00022833"/>
    </source>
</evidence>
<dbReference type="Pfam" id="PF07282">
    <property type="entry name" value="Cas12f1-like_TNB"/>
    <property type="match status" value="1"/>
</dbReference>
<dbReference type="InterPro" id="IPR021027">
    <property type="entry name" value="Transposase_put_HTH"/>
</dbReference>